<name>I3EG53_NEMP3</name>
<evidence type="ECO:0000256" key="1">
    <source>
        <dbReference type="SAM" id="Coils"/>
    </source>
</evidence>
<organism evidence="3 4">
    <name type="scientific">Nematocida parisii (strain ERTm3)</name>
    <name type="common">Nematode killer fungus</name>
    <dbReference type="NCBI Taxonomy" id="935791"/>
    <lineage>
        <taxon>Eukaryota</taxon>
        <taxon>Fungi</taxon>
        <taxon>Fungi incertae sedis</taxon>
        <taxon>Microsporidia</taxon>
        <taxon>Nematocida</taxon>
    </lineage>
</organism>
<evidence type="ECO:0000313" key="4">
    <source>
        <dbReference type="Proteomes" id="UP000002872"/>
    </source>
</evidence>
<proteinExistence type="predicted"/>
<protein>
    <submittedName>
        <fullName evidence="3">Uncharacterized protein</fullName>
    </submittedName>
</protein>
<dbReference type="Proteomes" id="UP000002872">
    <property type="component" value="Unassembled WGS sequence"/>
</dbReference>
<sequence length="467" mass="54098">MDHHLDEKKVNYATTSQNNNSSTISKQAKNNLSETKGFSGNPAKGKNSIRVKFTFDPESMLNDIKDFIQSFKSENNLDREGVLRILHGFVSKNTSIYINKEIERELDDILQDTARLMLEEIIRKEWRLAAILEHIEDLSDEEKQKEIEGMVGAITDFKKTDLIEKIEKRTQKWYNALINQKEVNLKEYFRCIRHILYEKKFAHAILNRSLLNGLKEFSENIRKLGSACSEIDLYYKNKDNTYNLDHAVGLILRNYDKLSNYSTDKHSQIVQSLSPKDISLICEVYNKKNRLSDIINTIHDLQDDYMLINIYLYHDKTNSIDMIDSVKPIVIDKEQNACINNRLNAVYNAESLDSKEKKYIIDTIKFRCATKLSKKENFTLKEKKYNNESTSAKKPELASQEDFTIEENNSNSELASANEQESITQKINQIEIQPPKKKFTIINMVMTGVAVSVATTFICNEVYKCFN</sequence>
<dbReference type="VEuPathDB" id="MicrosporidiaDB:NEQG_01644"/>
<feature type="compositionally biased region" description="Low complexity" evidence="2">
    <location>
        <begin position="14"/>
        <end position="23"/>
    </location>
</feature>
<feature type="coiled-coil region" evidence="1">
    <location>
        <begin position="99"/>
        <end position="148"/>
    </location>
</feature>
<reference evidence="3" key="1">
    <citation type="submission" date="2011-01" db="EMBL/GenBank/DDBJ databases">
        <title>The Genome Sequence of Nematocida parisii strain ERTm3.</title>
        <authorList>
            <consortium name="The Broad Institute Genome Sequencing Platform"/>
            <consortium name="The Broad Institute Genome Sequencing Center for Infectious Disease"/>
            <person name="Cuomo C."/>
            <person name="Troemel E."/>
            <person name="Young S.K."/>
            <person name="Zeng Q."/>
            <person name="Gargeya S."/>
            <person name="Fitzgerald M."/>
            <person name="Haas B."/>
            <person name="Abouelleil A."/>
            <person name="Alvarado L."/>
            <person name="Arachchi H.M."/>
            <person name="Berlin A."/>
            <person name="Chapman S.B."/>
            <person name="Gearin G."/>
            <person name="Goldberg J."/>
            <person name="Griggs A."/>
            <person name="Gujja S."/>
            <person name="Hansen M."/>
            <person name="Heiman D."/>
            <person name="Howarth C."/>
            <person name="Larimer J."/>
            <person name="Lui A."/>
            <person name="MacDonald P.J.P."/>
            <person name="McCowen C."/>
            <person name="Montmayeur A."/>
            <person name="Murphy C."/>
            <person name="Neiman D."/>
            <person name="Pearson M."/>
            <person name="Priest M."/>
            <person name="Roberts A."/>
            <person name="Saif S."/>
            <person name="Shea T."/>
            <person name="Sisk P."/>
            <person name="Stolte C."/>
            <person name="Sykes S."/>
            <person name="Wortman J."/>
            <person name="Nusbaum C."/>
            <person name="Birren B."/>
        </authorList>
    </citation>
    <scope>NUCLEOTIDE SEQUENCE</scope>
    <source>
        <strain evidence="3">ERTm3</strain>
    </source>
</reference>
<feature type="compositionally biased region" description="Basic and acidic residues" evidence="2">
    <location>
        <begin position="1"/>
        <end position="10"/>
    </location>
</feature>
<dbReference type="OMA" id="SACSEID"/>
<evidence type="ECO:0000313" key="3">
    <source>
        <dbReference type="EMBL" id="EIJ88200.1"/>
    </source>
</evidence>
<keyword evidence="1" id="KW-0175">Coiled coil</keyword>
<accession>I3EG53</accession>
<evidence type="ECO:0000256" key="2">
    <source>
        <dbReference type="SAM" id="MobiDB-lite"/>
    </source>
</evidence>
<dbReference type="EMBL" id="GL870879">
    <property type="protein sequence ID" value="EIJ88200.1"/>
    <property type="molecule type" value="Genomic_DNA"/>
</dbReference>
<dbReference type="AlphaFoldDB" id="I3EG53"/>
<dbReference type="OrthoDB" id="10332067at2759"/>
<dbReference type="InParanoid" id="I3EG53"/>
<gene>
    <name evidence="3" type="ORF">NEQG_01644</name>
</gene>
<keyword evidence="4" id="KW-1185">Reference proteome</keyword>
<feature type="region of interest" description="Disordered" evidence="2">
    <location>
        <begin position="1"/>
        <end position="24"/>
    </location>
</feature>
<dbReference type="HOGENOM" id="CLU_585370_0_0_1"/>